<dbReference type="Pfam" id="PF03663">
    <property type="entry name" value="Glyco_hydro_76"/>
    <property type="match status" value="1"/>
</dbReference>
<evidence type="ECO:0000256" key="11">
    <source>
        <dbReference type="SAM" id="SignalP"/>
    </source>
</evidence>
<protein>
    <recommendedName>
        <fullName evidence="4">mannan endo-1,6-alpha-mannosidase</fullName>
        <ecNumber evidence="4">3.2.1.101</ecNumber>
    </recommendedName>
</protein>
<dbReference type="OMA" id="WAITIDI"/>
<dbReference type="STRING" id="28573.A0A0U1M622"/>
<dbReference type="InterPro" id="IPR014480">
    <property type="entry name" value="Mannan-1_6-alpha_mannosidase"/>
</dbReference>
<evidence type="ECO:0000256" key="2">
    <source>
        <dbReference type="ARBA" id="ARBA00004308"/>
    </source>
</evidence>
<dbReference type="EC" id="3.2.1.101" evidence="4"/>
<keyword evidence="7" id="KW-0472">Membrane</keyword>
<gene>
    <name evidence="12" type="ORF">PISL3812_08096</name>
</gene>
<keyword evidence="6" id="KW-0378">Hydrolase</keyword>
<feature type="region of interest" description="Disordered" evidence="10">
    <location>
        <begin position="391"/>
        <end position="439"/>
    </location>
</feature>
<dbReference type="SUPFAM" id="SSF48208">
    <property type="entry name" value="Six-hairpin glycosidases"/>
    <property type="match status" value="1"/>
</dbReference>
<dbReference type="Gene3D" id="1.50.10.20">
    <property type="match status" value="1"/>
</dbReference>
<evidence type="ECO:0000256" key="3">
    <source>
        <dbReference type="ARBA" id="ARBA00009699"/>
    </source>
</evidence>
<dbReference type="PANTHER" id="PTHR12145:SF37">
    <property type="entry name" value="MANNAN ENDO-1,6-ALPHA-MANNOSIDASE"/>
    <property type="match status" value="1"/>
</dbReference>
<reference evidence="12 13" key="1">
    <citation type="submission" date="2015-04" db="EMBL/GenBank/DDBJ databases">
        <authorList>
            <person name="Syromyatnikov M.Y."/>
            <person name="Popov V.N."/>
        </authorList>
    </citation>
    <scope>NUCLEOTIDE SEQUENCE [LARGE SCALE GENOMIC DNA]</scope>
    <source>
        <strain evidence="12">WF-38-12</strain>
    </source>
</reference>
<comment type="catalytic activity">
    <reaction evidence="1">
        <text>Random hydrolysis of (1-&gt;6)-alpha-D-mannosidic linkages in unbranched (1-&gt;6)-mannans.</text>
        <dbReference type="EC" id="3.2.1.101"/>
    </reaction>
</comment>
<dbReference type="EMBL" id="CVMT01000009">
    <property type="protein sequence ID" value="CRG91048.1"/>
    <property type="molecule type" value="Genomic_DNA"/>
</dbReference>
<organism evidence="12 13">
    <name type="scientific">Talaromyces islandicus</name>
    <name type="common">Penicillium islandicum</name>
    <dbReference type="NCBI Taxonomy" id="28573"/>
    <lineage>
        <taxon>Eukaryota</taxon>
        <taxon>Fungi</taxon>
        <taxon>Dikarya</taxon>
        <taxon>Ascomycota</taxon>
        <taxon>Pezizomycotina</taxon>
        <taxon>Eurotiomycetes</taxon>
        <taxon>Eurotiomycetidae</taxon>
        <taxon>Eurotiales</taxon>
        <taxon>Trichocomaceae</taxon>
        <taxon>Talaromyces</taxon>
        <taxon>Talaromyces sect. Islandici</taxon>
    </lineage>
</organism>
<keyword evidence="9" id="KW-0326">Glycosidase</keyword>
<keyword evidence="13" id="KW-1185">Reference proteome</keyword>
<evidence type="ECO:0000256" key="1">
    <source>
        <dbReference type="ARBA" id="ARBA00001452"/>
    </source>
</evidence>
<evidence type="ECO:0000256" key="10">
    <source>
        <dbReference type="SAM" id="MobiDB-lite"/>
    </source>
</evidence>
<accession>A0A0U1M622</accession>
<dbReference type="AlphaFoldDB" id="A0A0U1M622"/>
<comment type="subcellular location">
    <subcellularLocation>
        <location evidence="2">Endomembrane system</location>
    </subcellularLocation>
</comment>
<evidence type="ECO:0000256" key="5">
    <source>
        <dbReference type="ARBA" id="ARBA00022729"/>
    </source>
</evidence>
<keyword evidence="8" id="KW-0325">Glycoprotein</keyword>
<feature type="signal peptide" evidence="11">
    <location>
        <begin position="1"/>
        <end position="18"/>
    </location>
</feature>
<evidence type="ECO:0000256" key="6">
    <source>
        <dbReference type="ARBA" id="ARBA00022801"/>
    </source>
</evidence>
<dbReference type="InterPro" id="IPR005198">
    <property type="entry name" value="Glyco_hydro_76"/>
</dbReference>
<keyword evidence="5 11" id="KW-0732">Signal</keyword>
<feature type="compositionally biased region" description="Polar residues" evidence="10">
    <location>
        <begin position="419"/>
        <end position="437"/>
    </location>
</feature>
<evidence type="ECO:0000313" key="12">
    <source>
        <dbReference type="EMBL" id="CRG91048.1"/>
    </source>
</evidence>
<dbReference type="GO" id="GO:0012505">
    <property type="term" value="C:endomembrane system"/>
    <property type="evidence" value="ECO:0007669"/>
    <property type="project" value="UniProtKB-SubCell"/>
</dbReference>
<evidence type="ECO:0000256" key="4">
    <source>
        <dbReference type="ARBA" id="ARBA00012350"/>
    </source>
</evidence>
<dbReference type="InterPro" id="IPR008928">
    <property type="entry name" value="6-hairpin_glycosidase_sf"/>
</dbReference>
<dbReference type="Proteomes" id="UP000054383">
    <property type="component" value="Unassembled WGS sequence"/>
</dbReference>
<evidence type="ECO:0000313" key="13">
    <source>
        <dbReference type="Proteomes" id="UP000054383"/>
    </source>
</evidence>
<evidence type="ECO:0000256" key="9">
    <source>
        <dbReference type="ARBA" id="ARBA00023295"/>
    </source>
</evidence>
<comment type="similarity">
    <text evidence="3">Belongs to the glycosyl hydrolase 76 family.</text>
</comment>
<evidence type="ECO:0000256" key="8">
    <source>
        <dbReference type="ARBA" id="ARBA00023180"/>
    </source>
</evidence>
<feature type="chain" id="PRO_5006711580" description="mannan endo-1,6-alpha-mannosidase" evidence="11">
    <location>
        <begin position="19"/>
        <end position="728"/>
    </location>
</feature>
<evidence type="ECO:0000256" key="7">
    <source>
        <dbReference type="ARBA" id="ARBA00023136"/>
    </source>
</evidence>
<name>A0A0U1M622_TALIS</name>
<sequence>MSLFALWQILVIAPLVWAITIDINDPDSFKTSAATVASDMMTYYADRASKDIPGKFDGTWWEGGVMFMGLMQYWHWTGDATWNDQVNAGMVWQAGSAGDFFTANYSGYLGNDDQAFWALAALTAAELNYPQVPNAPSWLSMAQGVFNDQVGRWDTTSCKGGLRWQIYPFQSGYKIKNAISNGGLFQIAARLARYTGNQTYADWAEKIWDWSATTPLLDTSTWYIDDTTTTQSDCTDHGDIQWTYNYGTYLMGAAYLYNMTNAGSKWKAGVDGLLNRTFSTFFPSKYGGNVMSEMACETLYTCDRNQICFKGLLAAWLATTSQLVPYTKGGIIPKLQYSAIAAGKQCTGLKDHAHCGVQWFNSTWDGSSGIEQQMAVLSLFANNLVAFDERQSGSTTGGGSSNYTSPKQPAPITAGTGGNSTSNPSAGSSNTENTNPNAGLLNIGTADRAGAGILTAAFKVSYFWQEHTLSLPNANVIKSSTDDCWPSVDLWNALNSSVDGEFAHNEPIARPCYHGPGYSSDLCQSVSANWTSNTYQASFPIGYCYPLVESWTDINASLVGYPQRDLGNYPVYTIKVTTATDVAAGIKFANGHNAMDMCGRKYTILRVSTASLPLVEGIRQWVLLAASCKEPAMGLQATSSDWPQTRFWNTKLCWHPGSWLPPMPASIQTSSLLSAEGNQLTYRKLRVMKDMAPDVGTYVNEADTYEPEWQQDWVWRQLRVARMGQEEI</sequence>
<proteinExistence type="inferred from homology"/>
<dbReference type="GO" id="GO:0016052">
    <property type="term" value="P:carbohydrate catabolic process"/>
    <property type="evidence" value="ECO:0007669"/>
    <property type="project" value="InterPro"/>
</dbReference>
<dbReference type="GO" id="GO:0008496">
    <property type="term" value="F:mannan endo-1,6-alpha-mannosidase activity"/>
    <property type="evidence" value="ECO:0007669"/>
    <property type="project" value="UniProtKB-EC"/>
</dbReference>
<dbReference type="OrthoDB" id="4187847at2759"/>
<dbReference type="PANTHER" id="PTHR12145">
    <property type="entry name" value="MANNAN ENDO-1,6-ALPHA-MANNOSIDASE DCW1"/>
    <property type="match status" value="1"/>
</dbReference>
<dbReference type="GO" id="GO:0009272">
    <property type="term" value="P:fungal-type cell wall biogenesis"/>
    <property type="evidence" value="ECO:0007669"/>
    <property type="project" value="TreeGrafter"/>
</dbReference>
<dbReference type="FunFam" id="1.50.10.20:FF:000006">
    <property type="entry name" value="Mannan endo-1,6-alpha-mannosidase"/>
    <property type="match status" value="1"/>
</dbReference>